<feature type="active site" description="Proton donor/acceptor" evidence="2">
    <location>
        <position position="306"/>
    </location>
</feature>
<feature type="active site" description="Nucleophile" evidence="2">
    <location>
        <position position="71"/>
    </location>
</feature>
<dbReference type="Gene3D" id="2.115.10.20">
    <property type="entry name" value="Glycosyl hydrolase domain, family 43"/>
    <property type="match status" value="1"/>
</dbReference>
<evidence type="ECO:0000256" key="7">
    <source>
        <dbReference type="SAM" id="SignalP"/>
    </source>
</evidence>
<keyword evidence="4" id="KW-0479">Metal-binding</keyword>
<feature type="chain" id="PRO_5014707271" evidence="7">
    <location>
        <begin position="17"/>
        <end position="450"/>
    </location>
</feature>
<dbReference type="EMBL" id="CP025057">
    <property type="protein sequence ID" value="AUB31775.1"/>
    <property type="molecule type" value="Genomic_DNA"/>
</dbReference>
<evidence type="ECO:0000313" key="9">
    <source>
        <dbReference type="Proteomes" id="UP000231823"/>
    </source>
</evidence>
<feature type="binding site" evidence="3">
    <location>
        <position position="136"/>
    </location>
    <ligand>
        <name>substrate</name>
    </ligand>
</feature>
<comment type="similarity">
    <text evidence="1 6">Belongs to the glycosyl hydrolase 68 family.</text>
</comment>
<evidence type="ECO:0000256" key="5">
    <source>
        <dbReference type="PIRSR" id="PIRSR603469-4"/>
    </source>
</evidence>
<feature type="signal peptide" evidence="7">
    <location>
        <begin position="1"/>
        <end position="16"/>
    </location>
</feature>
<evidence type="ECO:0000313" key="8">
    <source>
        <dbReference type="EMBL" id="AUB31775.1"/>
    </source>
</evidence>
<keyword evidence="4" id="KW-0106">Calcium</keyword>
<proteinExistence type="inferred from homology"/>
<keyword evidence="7" id="KW-0732">Signal</keyword>
<gene>
    <name evidence="8" type="primary">sacB</name>
    <name evidence="8" type="ORF">SFLOR_v1c07270</name>
</gene>
<dbReference type="GO" id="GO:0009758">
    <property type="term" value="P:carbohydrate utilization"/>
    <property type="evidence" value="ECO:0007669"/>
    <property type="project" value="InterPro"/>
</dbReference>
<dbReference type="GO" id="GO:0050053">
    <property type="term" value="F:levansucrase activity"/>
    <property type="evidence" value="ECO:0007669"/>
    <property type="project" value="InterPro"/>
</dbReference>
<feature type="binding site" evidence="4">
    <location>
        <position position="303"/>
    </location>
    <ligand>
        <name>Ca(2+)</name>
        <dbReference type="ChEBI" id="CHEBI:29108"/>
        <label>1</label>
    </ligand>
</feature>
<evidence type="ECO:0000256" key="4">
    <source>
        <dbReference type="PIRSR" id="PIRSR603469-3"/>
    </source>
</evidence>
<feature type="binding site" evidence="3">
    <location>
        <begin position="304"/>
        <end position="306"/>
    </location>
    <ligand>
        <name>substrate</name>
    </ligand>
</feature>
<feature type="site" description="Transition state stabilizer" evidence="5">
    <location>
        <position position="220"/>
    </location>
</feature>
<organism evidence="8 9">
    <name type="scientific">Spiroplasma floricola 23-6</name>
    <dbReference type="NCBI Taxonomy" id="1336749"/>
    <lineage>
        <taxon>Bacteria</taxon>
        <taxon>Bacillati</taxon>
        <taxon>Mycoplasmatota</taxon>
        <taxon>Mollicutes</taxon>
        <taxon>Entomoplasmatales</taxon>
        <taxon>Spiroplasmataceae</taxon>
        <taxon>Spiroplasma</taxon>
    </lineage>
</organism>
<feature type="binding site" evidence="3">
    <location>
        <position position="70"/>
    </location>
    <ligand>
        <name>substrate</name>
    </ligand>
</feature>
<dbReference type="InterPro" id="IPR003469">
    <property type="entry name" value="Glyco_hydro_68"/>
</dbReference>
<evidence type="ECO:0000256" key="2">
    <source>
        <dbReference type="PIRSR" id="PIRSR603469-1"/>
    </source>
</evidence>
<dbReference type="Proteomes" id="UP000231823">
    <property type="component" value="Chromosome"/>
</dbReference>
<accession>A0A2K8SEJ1</accession>
<dbReference type="AlphaFoldDB" id="A0A2K8SEJ1"/>
<comment type="cofactor">
    <cofactor evidence="4">
        <name>Ca(2+)</name>
        <dbReference type="ChEBI" id="CHEBI:29108"/>
    </cofactor>
</comment>
<keyword evidence="9" id="KW-1185">Reference proteome</keyword>
<evidence type="ECO:0000256" key="6">
    <source>
        <dbReference type="RuleBase" id="RU361220"/>
    </source>
</evidence>
<protein>
    <submittedName>
        <fullName evidence="8">Levansucrase</fullName>
    </submittedName>
</protein>
<dbReference type="GO" id="GO:0046872">
    <property type="term" value="F:metal ion binding"/>
    <property type="evidence" value="ECO:0007669"/>
    <property type="project" value="UniProtKB-KW"/>
</dbReference>
<evidence type="ECO:0000256" key="3">
    <source>
        <dbReference type="PIRSR" id="PIRSR603469-2"/>
    </source>
</evidence>
<name>A0A2K8SEJ1_9MOLU</name>
<reference evidence="8 9" key="1">
    <citation type="submission" date="2017-12" db="EMBL/GenBank/DDBJ databases">
        <title>Complete genome sequence of Spiroplasma floricola 23-6 (ATCC 29989).</title>
        <authorList>
            <person name="Tsai Y.-M."/>
            <person name="Wu P.-S."/>
            <person name="Lo W.-S."/>
            <person name="Kuo C.-H."/>
        </authorList>
    </citation>
    <scope>NUCLEOTIDE SEQUENCE [LARGE SCALE GENOMIC DNA]</scope>
    <source>
        <strain evidence="8 9">23-6</strain>
    </source>
</reference>
<dbReference type="RefSeq" id="WP_100916744.1">
    <property type="nucleotide sequence ID" value="NZ_CP025057.1"/>
</dbReference>
<feature type="binding site" evidence="3">
    <location>
        <begin position="219"/>
        <end position="220"/>
    </location>
    <ligand>
        <name>substrate</name>
    </ligand>
</feature>
<dbReference type="Pfam" id="PF02435">
    <property type="entry name" value="Glyco_hydro_68"/>
    <property type="match status" value="1"/>
</dbReference>
<dbReference type="InterPro" id="IPR023296">
    <property type="entry name" value="Glyco_hydro_beta-prop_sf"/>
</dbReference>
<dbReference type="KEGG" id="sfz:SFLOR_v1c07270"/>
<dbReference type="SUPFAM" id="SSF75005">
    <property type="entry name" value="Arabinanase/levansucrase/invertase"/>
    <property type="match status" value="1"/>
</dbReference>
<feature type="binding site" evidence="4">
    <location>
        <position position="274"/>
    </location>
    <ligand>
        <name>Ca(2+)</name>
        <dbReference type="ChEBI" id="CHEBI:29108"/>
        <label>1</label>
    </ligand>
</feature>
<dbReference type="OrthoDB" id="9759709at2"/>
<sequence length="450" mass="51428">MKILLSLLGSSLFPSASICNVLVQEQVVINNQTYRWTEKAASTVKFDQSRLIPNIDYSNKTAFIDNYDIWDSWALLDNNGQVATINGYQIWFALSKPSDGTGHTKIMYFYSKTGSDWIPGGYALSQNLIEGTEEWSGSALFDEKTKQVNLFYTVSNHTYGKNWNQRIALAKMDLNFDQDIPKFNTPVFHKIIAQPDGDLYQTHQAAEAQGYAKQKWAFRDPFYFRDPKTNQEYMLFEGNTGLLTGKEGERLPEYTGGFEDYPENYDFERSNMANSAIGIAKLNLQEGKVEFLNPLWASNLVSDETERPSLIYNAKYDRYYMFTTTHGYYNMNLAPGLDKNDSLHGFTAKESIFGEMKPINDDGLILYSHPENETINGEVVWNKNYAYAWGVMYDNLDSDYLLTLAFSNFSSNGENELQRIRGAAPSLLLKIKDDKITIEDELLPAQVMRR</sequence>
<evidence type="ECO:0000256" key="1">
    <source>
        <dbReference type="ARBA" id="ARBA00006775"/>
    </source>
</evidence>